<dbReference type="EMBL" id="FRCL01000002">
    <property type="protein sequence ID" value="SHM10283.1"/>
    <property type="molecule type" value="Genomic_DNA"/>
</dbReference>
<dbReference type="STRING" id="178356.SAMN05216269_102336"/>
<dbReference type="AlphaFoldDB" id="A0A1M7G1Z7"/>
<evidence type="ECO:0000313" key="4">
    <source>
        <dbReference type="EMBL" id="SHM10283.1"/>
    </source>
</evidence>
<dbReference type="Gene3D" id="2.60.40.3140">
    <property type="match status" value="1"/>
</dbReference>
<evidence type="ECO:0000256" key="1">
    <source>
        <dbReference type="SAM" id="SignalP"/>
    </source>
</evidence>
<name>A0A1M7G1Z7_9FLAO</name>
<gene>
    <name evidence="4" type="ORF">SAMN05216269_102336</name>
</gene>
<dbReference type="Gene3D" id="3.10.620.30">
    <property type="match status" value="1"/>
</dbReference>
<dbReference type="RefSeq" id="WP_073205703.1">
    <property type="nucleotide sequence ID" value="NZ_FRCL01000002.1"/>
</dbReference>
<feature type="domain" description="DUF3857" evidence="3">
    <location>
        <begin position="66"/>
        <end position="202"/>
    </location>
</feature>
<dbReference type="OrthoDB" id="98874at2"/>
<dbReference type="Proteomes" id="UP000184092">
    <property type="component" value="Unassembled WGS sequence"/>
</dbReference>
<sequence>MSFKKTLFIVLFLVYFSNTKAQTFELGKVSIAELEEKEHPKDPSAPAVMLFKTCRVYFEDLTTITKVTTKIKIYKKEGYKWANEEILHYLNGETVSFSGAITYNLVDGKIEKTKLKSEGEFEQKINKYYSKKKIAMPNVREGSIIEYEYTVRSGNFGSLRDWYFQYSIPVNFSEYNVKIPYFLTFNKRTKGFIYPKLSSVPTYNRETSEVYKLENIPAINEESFVNNINNYRASISYELALVNIPGSIFKSFSTDWEAVTKTIYDYDDFGGELNKTGYFEEDVNKLISGLNSREEKIDAIFNFVKTSVKWNSFENYYCNDGVRKAYKDKTGNVAEINLMLTAMLRFAGFDANPVLVSTRDNGIALFPSRTAFNYVIAAVETPEGQILLDATEKYSLLNILPLRDLNWFGRLIRKDGTSIDVDLRPKTLSKEIINTSFVINSNGVITGKIRKQLTNQEALSFRQKNIITSKDTYLEDLENKNNGIEISGYVRENDLDLSNPILETYTFKDSKDFESINGKIYIAPLLFLSTKVNPFKQETRAYPVDFGFPIENKYNIMIEIPEGYAVESLPVSMNIATPDNIATYKYVIGSTGNKIQISITSDINTAIVPADYYTVLKEFFQKMIDKQNEKIVLKKV</sequence>
<evidence type="ECO:0000313" key="5">
    <source>
        <dbReference type="Proteomes" id="UP000184092"/>
    </source>
</evidence>
<evidence type="ECO:0000259" key="2">
    <source>
        <dbReference type="Pfam" id="PF01841"/>
    </source>
</evidence>
<feature type="chain" id="PRO_5012635971" evidence="1">
    <location>
        <begin position="22"/>
        <end position="636"/>
    </location>
</feature>
<organism evidence="4 5">
    <name type="scientific">Flavobacterium xinjiangense</name>
    <dbReference type="NCBI Taxonomy" id="178356"/>
    <lineage>
        <taxon>Bacteria</taxon>
        <taxon>Pseudomonadati</taxon>
        <taxon>Bacteroidota</taxon>
        <taxon>Flavobacteriia</taxon>
        <taxon>Flavobacteriales</taxon>
        <taxon>Flavobacteriaceae</taxon>
        <taxon>Flavobacterium</taxon>
    </lineage>
</organism>
<proteinExistence type="predicted"/>
<protein>
    <submittedName>
        <fullName evidence="4">Uncharacterized protein</fullName>
    </submittedName>
</protein>
<dbReference type="InterPro" id="IPR024618">
    <property type="entry name" value="DUF3857"/>
</dbReference>
<feature type="domain" description="Transglutaminase-like" evidence="2">
    <location>
        <begin position="285"/>
        <end position="362"/>
    </location>
</feature>
<evidence type="ECO:0000259" key="3">
    <source>
        <dbReference type="Pfam" id="PF12969"/>
    </source>
</evidence>
<keyword evidence="5" id="KW-1185">Reference proteome</keyword>
<feature type="signal peptide" evidence="1">
    <location>
        <begin position="1"/>
        <end position="21"/>
    </location>
</feature>
<dbReference type="InterPro" id="IPR002931">
    <property type="entry name" value="Transglutaminase-like"/>
</dbReference>
<reference evidence="5" key="1">
    <citation type="submission" date="2016-11" db="EMBL/GenBank/DDBJ databases">
        <authorList>
            <person name="Varghese N."/>
            <person name="Submissions S."/>
        </authorList>
    </citation>
    <scope>NUCLEOTIDE SEQUENCE [LARGE SCALE GENOMIC DNA]</scope>
    <source>
        <strain evidence="5">CGMCC 1.2749</strain>
    </source>
</reference>
<dbReference type="Pfam" id="PF01841">
    <property type="entry name" value="Transglut_core"/>
    <property type="match status" value="1"/>
</dbReference>
<keyword evidence="1" id="KW-0732">Signal</keyword>
<dbReference type="Pfam" id="PF12969">
    <property type="entry name" value="DUF3857"/>
    <property type="match status" value="1"/>
</dbReference>
<accession>A0A1M7G1Z7</accession>
<dbReference type="Gene3D" id="2.60.120.1130">
    <property type="match status" value="1"/>
</dbReference>